<dbReference type="AlphaFoldDB" id="A0A3D8GWJ7"/>
<comment type="caution">
    <text evidence="1">The sequence shown here is derived from an EMBL/GenBank/DDBJ whole genome shotgun (WGS) entry which is preliminary data.</text>
</comment>
<gene>
    <name evidence="1" type="ORF">DRW41_04110</name>
</gene>
<accession>A0A3D8GWJ7</accession>
<dbReference type="Proteomes" id="UP000257144">
    <property type="component" value="Unassembled WGS sequence"/>
</dbReference>
<protein>
    <submittedName>
        <fullName evidence="1">Uncharacterized protein</fullName>
    </submittedName>
</protein>
<proteinExistence type="predicted"/>
<evidence type="ECO:0000313" key="1">
    <source>
        <dbReference type="EMBL" id="RDU38752.1"/>
    </source>
</evidence>
<dbReference type="RefSeq" id="WP_115450667.1">
    <property type="nucleotide sequence ID" value="NZ_QNQT01000001.1"/>
</dbReference>
<organism evidence="1 2">
    <name type="scientific">Neobacillus piezotolerans</name>
    <dbReference type="NCBI Taxonomy" id="2259171"/>
    <lineage>
        <taxon>Bacteria</taxon>
        <taxon>Bacillati</taxon>
        <taxon>Bacillota</taxon>
        <taxon>Bacilli</taxon>
        <taxon>Bacillales</taxon>
        <taxon>Bacillaceae</taxon>
        <taxon>Neobacillus</taxon>
    </lineage>
</organism>
<keyword evidence="2" id="KW-1185">Reference proteome</keyword>
<name>A0A3D8GWJ7_9BACI</name>
<dbReference type="OrthoDB" id="2836730at2"/>
<evidence type="ECO:0000313" key="2">
    <source>
        <dbReference type="Proteomes" id="UP000257144"/>
    </source>
</evidence>
<reference evidence="1 2" key="1">
    <citation type="submission" date="2018-07" db="EMBL/GenBank/DDBJ databases">
        <title>Bacillus sp. YLB-04 draft genome sequence.</title>
        <authorList>
            <person name="Yu L."/>
            <person name="Tang X."/>
        </authorList>
    </citation>
    <scope>NUCLEOTIDE SEQUENCE [LARGE SCALE GENOMIC DNA]</scope>
    <source>
        <strain evidence="1 2">YLB-04</strain>
    </source>
</reference>
<dbReference type="EMBL" id="QNQT01000001">
    <property type="protein sequence ID" value="RDU38752.1"/>
    <property type="molecule type" value="Genomic_DNA"/>
</dbReference>
<sequence>MNRLFFSLLIVLLFCGTGKTYAVDRVVIRSITVDNPDKWNENIYLIADKDGIDYKNFTVQVGDIGRNLYDFPNWYNYSYEPKLYKEDLNGDKLEDIIVVLVRGAGTSVSEKEIHILHQGYAEFNDFQEVPVEPIDDAVKRLVKMEQKGNVITVLIGKKKYEVDYSKFGYSTPVCPPGFGSIEEYEPKSGILYGTTNVFVTIPEAYIGSLNVTYAWDGKMYKAVSVIFEAKS</sequence>